<dbReference type="AlphaFoldDB" id="A0A8J5KNQ3"/>
<protein>
    <submittedName>
        <fullName evidence="1">SCAN domain-containing protein 3-like 11</fullName>
    </submittedName>
</protein>
<accession>A0A8J5KNQ3</accession>
<dbReference type="Proteomes" id="UP000747542">
    <property type="component" value="Unassembled WGS sequence"/>
</dbReference>
<reference evidence="1" key="1">
    <citation type="journal article" date="2021" name="Sci. Adv.">
        <title>The American lobster genome reveals insights on longevity, neural, and immune adaptations.</title>
        <authorList>
            <person name="Polinski J.M."/>
            <person name="Zimin A.V."/>
            <person name="Clark K.F."/>
            <person name="Kohn A.B."/>
            <person name="Sadowski N."/>
            <person name="Timp W."/>
            <person name="Ptitsyn A."/>
            <person name="Khanna P."/>
            <person name="Romanova D.Y."/>
            <person name="Williams P."/>
            <person name="Greenwood S.J."/>
            <person name="Moroz L.L."/>
            <person name="Walt D.R."/>
            <person name="Bodnar A.G."/>
        </authorList>
    </citation>
    <scope>NUCLEOTIDE SEQUENCE</scope>
    <source>
        <strain evidence="1">GMGI-L3</strain>
    </source>
</reference>
<sequence>MEANFTKLLFPAEARWLVILWEGSEQSACTLREQKCVFFTDEANPISVKCQDNFWLSESEHLNPNMWVLNLLFAADDVNHSEALLELRTDYAQKAAFKTLTHTMYFWVTLLDIPEYKELAEQATTMCELGFSALVLLKSKKRNALGVNDTKKRFAWHCCRVSELSS</sequence>
<proteinExistence type="predicted"/>
<organism evidence="1 2">
    <name type="scientific">Homarus americanus</name>
    <name type="common">American lobster</name>
    <dbReference type="NCBI Taxonomy" id="6706"/>
    <lineage>
        <taxon>Eukaryota</taxon>
        <taxon>Metazoa</taxon>
        <taxon>Ecdysozoa</taxon>
        <taxon>Arthropoda</taxon>
        <taxon>Crustacea</taxon>
        <taxon>Multicrustacea</taxon>
        <taxon>Malacostraca</taxon>
        <taxon>Eumalacostraca</taxon>
        <taxon>Eucarida</taxon>
        <taxon>Decapoda</taxon>
        <taxon>Pleocyemata</taxon>
        <taxon>Astacidea</taxon>
        <taxon>Nephropoidea</taxon>
        <taxon>Nephropidae</taxon>
        <taxon>Homarus</taxon>
    </lineage>
</organism>
<gene>
    <name evidence="1" type="primary">ZBED9-L11</name>
    <name evidence="1" type="ORF">Hamer_G013555</name>
</gene>
<evidence type="ECO:0000313" key="2">
    <source>
        <dbReference type="Proteomes" id="UP000747542"/>
    </source>
</evidence>
<comment type="caution">
    <text evidence="1">The sequence shown here is derived from an EMBL/GenBank/DDBJ whole genome shotgun (WGS) entry which is preliminary data.</text>
</comment>
<name>A0A8J5KNQ3_HOMAM</name>
<evidence type="ECO:0000313" key="1">
    <source>
        <dbReference type="EMBL" id="KAG7170724.1"/>
    </source>
</evidence>
<dbReference type="EMBL" id="JAHLQT010013773">
    <property type="protein sequence ID" value="KAG7170724.1"/>
    <property type="molecule type" value="Genomic_DNA"/>
</dbReference>
<keyword evidence="2" id="KW-1185">Reference proteome</keyword>